<feature type="repeat" description="PPR" evidence="2">
    <location>
        <begin position="303"/>
        <end position="337"/>
    </location>
</feature>
<feature type="repeat" description="PPR" evidence="2">
    <location>
        <begin position="410"/>
        <end position="444"/>
    </location>
</feature>
<dbReference type="AlphaFoldDB" id="D8LQD3"/>
<feature type="compositionally biased region" description="Basic residues" evidence="3">
    <location>
        <begin position="134"/>
        <end position="147"/>
    </location>
</feature>
<organism evidence="5 6">
    <name type="scientific">Ectocarpus siliculosus</name>
    <name type="common">Brown alga</name>
    <name type="synonym">Conferva siliculosa</name>
    <dbReference type="NCBI Taxonomy" id="2880"/>
    <lineage>
        <taxon>Eukaryota</taxon>
        <taxon>Sar</taxon>
        <taxon>Stramenopiles</taxon>
        <taxon>Ochrophyta</taxon>
        <taxon>PX clade</taxon>
        <taxon>Phaeophyceae</taxon>
        <taxon>Ectocarpales</taxon>
        <taxon>Ectocarpaceae</taxon>
        <taxon>Ectocarpus</taxon>
    </lineage>
</organism>
<dbReference type="InParanoid" id="D8LQD3"/>
<dbReference type="NCBIfam" id="TIGR00756">
    <property type="entry name" value="PPR"/>
    <property type="match status" value="7"/>
</dbReference>
<evidence type="ECO:0000256" key="2">
    <source>
        <dbReference type="PROSITE-ProRule" id="PRU00708"/>
    </source>
</evidence>
<dbReference type="EMBL" id="FN648818">
    <property type="protein sequence ID" value="CBN78697.1"/>
    <property type="molecule type" value="Genomic_DNA"/>
</dbReference>
<feature type="region of interest" description="Disordered" evidence="3">
    <location>
        <begin position="66"/>
        <end position="162"/>
    </location>
</feature>
<evidence type="ECO:0000259" key="4">
    <source>
        <dbReference type="Pfam" id="PF17177"/>
    </source>
</evidence>
<dbReference type="Pfam" id="PF01535">
    <property type="entry name" value="PPR"/>
    <property type="match status" value="3"/>
</dbReference>
<dbReference type="EMBL" id="FN649729">
    <property type="protein sequence ID" value="CBN78697.1"/>
    <property type="molecule type" value="Genomic_DNA"/>
</dbReference>
<feature type="repeat" description="PPR" evidence="2">
    <location>
        <begin position="646"/>
        <end position="680"/>
    </location>
</feature>
<name>D8LQD3_ECTSI</name>
<feature type="domain" description="PROP1-like PPR" evidence="4">
    <location>
        <begin position="216"/>
        <end position="365"/>
    </location>
</feature>
<gene>
    <name evidence="5" type="ORF">Esi_0006_0034</name>
</gene>
<dbReference type="Pfam" id="PF17177">
    <property type="entry name" value="PPR_long"/>
    <property type="match status" value="1"/>
</dbReference>
<keyword evidence="1" id="KW-0677">Repeat</keyword>
<evidence type="ECO:0000256" key="1">
    <source>
        <dbReference type="ARBA" id="ARBA00022737"/>
    </source>
</evidence>
<feature type="repeat" description="PPR" evidence="2">
    <location>
        <begin position="338"/>
        <end position="368"/>
    </location>
</feature>
<keyword evidence="6" id="KW-1185">Reference proteome</keyword>
<feature type="region of interest" description="Disordered" evidence="3">
    <location>
        <begin position="512"/>
        <end position="537"/>
    </location>
</feature>
<proteinExistence type="predicted"/>
<dbReference type="Pfam" id="PF13812">
    <property type="entry name" value="PPR_3"/>
    <property type="match status" value="1"/>
</dbReference>
<reference evidence="5 6" key="1">
    <citation type="journal article" date="2010" name="Nature">
        <title>The Ectocarpus genome and the independent evolution of multicellularity in brown algae.</title>
        <authorList>
            <person name="Cock J.M."/>
            <person name="Sterck L."/>
            <person name="Rouze P."/>
            <person name="Scornet D."/>
            <person name="Allen A.E."/>
            <person name="Amoutzias G."/>
            <person name="Anthouard V."/>
            <person name="Artiguenave F."/>
            <person name="Aury J.M."/>
            <person name="Badger J.H."/>
            <person name="Beszteri B."/>
            <person name="Billiau K."/>
            <person name="Bonnet E."/>
            <person name="Bothwell J.H."/>
            <person name="Bowler C."/>
            <person name="Boyen C."/>
            <person name="Brownlee C."/>
            <person name="Carrano C.J."/>
            <person name="Charrier B."/>
            <person name="Cho G.Y."/>
            <person name="Coelho S.M."/>
            <person name="Collen J."/>
            <person name="Corre E."/>
            <person name="Da Silva C."/>
            <person name="Delage L."/>
            <person name="Delaroque N."/>
            <person name="Dittami S.M."/>
            <person name="Doulbeau S."/>
            <person name="Elias M."/>
            <person name="Farnham G."/>
            <person name="Gachon C.M."/>
            <person name="Gschloessl B."/>
            <person name="Heesch S."/>
            <person name="Jabbari K."/>
            <person name="Jubin C."/>
            <person name="Kawai H."/>
            <person name="Kimura K."/>
            <person name="Kloareg B."/>
            <person name="Kupper F.C."/>
            <person name="Lang D."/>
            <person name="Le Bail A."/>
            <person name="Leblanc C."/>
            <person name="Lerouge P."/>
            <person name="Lohr M."/>
            <person name="Lopez P.J."/>
            <person name="Martens C."/>
            <person name="Maumus F."/>
            <person name="Michel G."/>
            <person name="Miranda-Saavedra D."/>
            <person name="Morales J."/>
            <person name="Moreau H."/>
            <person name="Motomura T."/>
            <person name="Nagasato C."/>
            <person name="Napoli C.A."/>
            <person name="Nelson D.R."/>
            <person name="Nyvall-Collen P."/>
            <person name="Peters A.F."/>
            <person name="Pommier C."/>
            <person name="Potin P."/>
            <person name="Poulain J."/>
            <person name="Quesneville H."/>
            <person name="Read B."/>
            <person name="Rensing S.A."/>
            <person name="Ritter A."/>
            <person name="Rousvoal S."/>
            <person name="Samanta M."/>
            <person name="Samson G."/>
            <person name="Schroeder D.C."/>
            <person name="Segurens B."/>
            <person name="Strittmatter M."/>
            <person name="Tonon T."/>
            <person name="Tregear J.W."/>
            <person name="Valentin K."/>
            <person name="von Dassow P."/>
            <person name="Yamagishi T."/>
            <person name="Van de Peer Y."/>
            <person name="Wincker P."/>
        </authorList>
    </citation>
    <scope>NUCLEOTIDE SEQUENCE [LARGE SCALE GENOMIC DNA]</scope>
    <source>
        <strain evidence="6">Ec32 / CCAP1310/4</strain>
    </source>
</reference>
<feature type="compositionally biased region" description="Polar residues" evidence="3">
    <location>
        <begin position="69"/>
        <end position="92"/>
    </location>
</feature>
<dbReference type="eggNOG" id="KOG4197">
    <property type="taxonomic scope" value="Eukaryota"/>
</dbReference>
<protein>
    <recommendedName>
        <fullName evidence="4">PROP1-like PPR domain-containing protein</fullName>
    </recommendedName>
</protein>
<dbReference type="PANTHER" id="PTHR47447:SF17">
    <property type="entry name" value="OS12G0638900 PROTEIN"/>
    <property type="match status" value="1"/>
</dbReference>
<evidence type="ECO:0000313" key="5">
    <source>
        <dbReference type="EMBL" id="CBN78697.1"/>
    </source>
</evidence>
<dbReference type="Gene3D" id="1.25.40.10">
    <property type="entry name" value="Tetratricopeptide repeat domain"/>
    <property type="match status" value="5"/>
</dbReference>
<evidence type="ECO:0000313" key="6">
    <source>
        <dbReference type="Proteomes" id="UP000002630"/>
    </source>
</evidence>
<dbReference type="STRING" id="2880.D8LQD3"/>
<evidence type="ECO:0000256" key="3">
    <source>
        <dbReference type="SAM" id="MobiDB-lite"/>
    </source>
</evidence>
<dbReference type="PANTHER" id="PTHR47447">
    <property type="entry name" value="OS03G0856100 PROTEIN"/>
    <property type="match status" value="1"/>
</dbReference>
<feature type="repeat" description="PPR" evidence="2">
    <location>
        <begin position="268"/>
        <end position="302"/>
    </location>
</feature>
<dbReference type="PROSITE" id="PS51375">
    <property type="entry name" value="PPR"/>
    <property type="match status" value="8"/>
</dbReference>
<feature type="repeat" description="PPR" evidence="2">
    <location>
        <begin position="375"/>
        <end position="409"/>
    </location>
</feature>
<dbReference type="InterPro" id="IPR033443">
    <property type="entry name" value="PROP1-like_PPR_dom"/>
</dbReference>
<dbReference type="OrthoDB" id="69593at2759"/>
<dbReference type="InterPro" id="IPR002885">
    <property type="entry name" value="PPR_rpt"/>
</dbReference>
<accession>D8LQD3</accession>
<feature type="region of interest" description="Disordered" evidence="3">
    <location>
        <begin position="445"/>
        <end position="488"/>
    </location>
</feature>
<feature type="repeat" description="PPR" evidence="2">
    <location>
        <begin position="578"/>
        <end position="612"/>
    </location>
</feature>
<feature type="repeat" description="PPR" evidence="2">
    <location>
        <begin position="233"/>
        <end position="267"/>
    </location>
</feature>
<dbReference type="Proteomes" id="UP000002630">
    <property type="component" value="Linkage Group LG04"/>
</dbReference>
<dbReference type="InterPro" id="IPR011990">
    <property type="entry name" value="TPR-like_helical_dom_sf"/>
</dbReference>
<sequence>MLGKLLARGAVATQRRLAVASRRRRVASVNLWGGAPGTAATCTFDYAAVVPQRQLGTAVDSADTGFVEGSNNGVDGSFSNSGESPRQQWQRQGQEEPASAERRFEEEEEEGGQGLEEGSEAAWGREDDDSSRGGRGRRGRRSGKRIGRGGGGGGESRGKTRTGQFIAEMQELKRTGDWIGIIDMYKQACDDENVTLNRVMINTTVAGLARSPRWQVSLSIFQEMRDAATITPDAYTFNAALMACAHGRQDRLAFALLGEMREAGIKPDSFTFTHLATVCGHKGEWERAFSLIEEMRAEGIRPNCVAYNAVIVACGNAGEHARAVGVLEQMREGGVQLTEGTYSAAIAACGKAGQWEGAVDLLEEMKEGRDNLEPNEYCYNSAISACERASRWQEALALLREMQEAELIVTAGTYCHVVKTCTNAGEISQARGLLDEMREKDMPLKKGTVAMVERKAERRSVGHRPRSASPPPAQPGGEAAPHDSPFPEAARDTEYVNASASWTQQVPRSDAAFPAVASDAPPPAASTPAAAVGPPPRPRVHAVKHFLRSVGSHSRHRRWAEMLSELDHAIADPNTKVSLRMYEGCLVGLSSGGKWVEALSVLEKMESAGLKPSARCVTAATKACAKANPPKWGLALSLVRGLEEPEVWTYVAALAALGKAGQWKASTALLEEMRTEGVSPNLYCYNGALESCRLADPPQWQHACSLLAQMKEEGTAPNEVCYKTAVNACRAASEDDVAESLLSDMIAAGFATQAEKLKTPPVAAAAAECDGP</sequence>